<evidence type="ECO:0000313" key="1">
    <source>
        <dbReference type="EMBL" id="CAH0378918.1"/>
    </source>
</evidence>
<dbReference type="EMBL" id="CAKKNE010000006">
    <property type="protein sequence ID" value="CAH0378918.1"/>
    <property type="molecule type" value="Genomic_DNA"/>
</dbReference>
<name>A0A8J2X3E8_9STRA</name>
<reference evidence="1" key="1">
    <citation type="submission" date="2021-11" db="EMBL/GenBank/DDBJ databases">
        <authorList>
            <consortium name="Genoscope - CEA"/>
            <person name="William W."/>
        </authorList>
    </citation>
    <scope>NUCLEOTIDE SEQUENCE</scope>
</reference>
<evidence type="ECO:0000313" key="2">
    <source>
        <dbReference type="Proteomes" id="UP000789595"/>
    </source>
</evidence>
<dbReference type="AlphaFoldDB" id="A0A8J2X3E8"/>
<proteinExistence type="predicted"/>
<sequence length="123" mass="13718">MRPVHTGKGLVNSTRMSVANRRRSFAREGSAALPRCRMRLPFFSSASNDSTLMSQVTNMYGIYPSRVRREFPGESVKEHIHRVFSTAKTTDSVAKFAEHAALEGGYVPSCEQMSTWRGPGLHV</sequence>
<organism evidence="1 2">
    <name type="scientific">Pelagomonas calceolata</name>
    <dbReference type="NCBI Taxonomy" id="35677"/>
    <lineage>
        <taxon>Eukaryota</taxon>
        <taxon>Sar</taxon>
        <taxon>Stramenopiles</taxon>
        <taxon>Ochrophyta</taxon>
        <taxon>Pelagophyceae</taxon>
        <taxon>Pelagomonadales</taxon>
        <taxon>Pelagomonadaceae</taxon>
        <taxon>Pelagomonas</taxon>
    </lineage>
</organism>
<accession>A0A8J2X3E8</accession>
<gene>
    <name evidence="1" type="ORF">PECAL_6P05180</name>
</gene>
<dbReference type="Proteomes" id="UP000789595">
    <property type="component" value="Unassembled WGS sequence"/>
</dbReference>
<keyword evidence="2" id="KW-1185">Reference proteome</keyword>
<protein>
    <submittedName>
        <fullName evidence="1">Uncharacterized protein</fullName>
    </submittedName>
</protein>
<comment type="caution">
    <text evidence="1">The sequence shown here is derived from an EMBL/GenBank/DDBJ whole genome shotgun (WGS) entry which is preliminary data.</text>
</comment>